<gene>
    <name evidence="2" type="ORF">A2633_02750</name>
</gene>
<reference evidence="2 3" key="1">
    <citation type="journal article" date="2016" name="Nat. Commun.">
        <title>Thousands of microbial genomes shed light on interconnected biogeochemical processes in an aquifer system.</title>
        <authorList>
            <person name="Anantharaman K."/>
            <person name="Brown C.T."/>
            <person name="Hug L.A."/>
            <person name="Sharon I."/>
            <person name="Castelle C.J."/>
            <person name="Probst A.J."/>
            <person name="Thomas B.C."/>
            <person name="Singh A."/>
            <person name="Wilkins M.J."/>
            <person name="Karaoz U."/>
            <person name="Brodie E.L."/>
            <person name="Williams K.H."/>
            <person name="Hubbard S.S."/>
            <person name="Banfield J.F."/>
        </authorList>
    </citation>
    <scope>NUCLEOTIDE SEQUENCE [LARGE SCALE GENOMIC DNA]</scope>
</reference>
<dbReference type="SUPFAM" id="SSF82708">
    <property type="entry name" value="R3H domain"/>
    <property type="match status" value="1"/>
</dbReference>
<dbReference type="InterPro" id="IPR034079">
    <property type="entry name" value="R3H_KhpB"/>
</dbReference>
<dbReference type="Gene3D" id="3.30.1370.50">
    <property type="entry name" value="R3H-like domain"/>
    <property type="match status" value="1"/>
</dbReference>
<evidence type="ECO:0000259" key="1">
    <source>
        <dbReference type="PROSITE" id="PS51061"/>
    </source>
</evidence>
<dbReference type="InterPro" id="IPR015946">
    <property type="entry name" value="KH_dom-like_a/b"/>
</dbReference>
<dbReference type="GO" id="GO:0003723">
    <property type="term" value="F:RNA binding"/>
    <property type="evidence" value="ECO:0007669"/>
    <property type="project" value="InterPro"/>
</dbReference>
<sequence length="148" mass="16963">MEKIKEKAKELLGQIGIEAELEMNQSAGSETSQLLISTPEARLLIGHNGQNLHSLEYLLKKILQKELGTVPSFFLDVNGYRAHILEELKEEARGVAKKVRLYRKEIYLRPMTSFERRTVHMVLAEYPDITTESSGEEPRRVVIIKPYP</sequence>
<dbReference type="CDD" id="cd02644">
    <property type="entry name" value="R3H_jag"/>
    <property type="match status" value="1"/>
</dbReference>
<proteinExistence type="predicted"/>
<dbReference type="PANTHER" id="PTHR35800:SF1">
    <property type="entry name" value="RNA-BINDING PROTEIN KHPB"/>
    <property type="match status" value="1"/>
</dbReference>
<dbReference type="Pfam" id="PF01424">
    <property type="entry name" value="R3H"/>
    <property type="match status" value="1"/>
</dbReference>
<accession>A0A1G2K2W2</accession>
<dbReference type="SMART" id="SM00393">
    <property type="entry name" value="R3H"/>
    <property type="match status" value="1"/>
</dbReference>
<dbReference type="InterPro" id="IPR036867">
    <property type="entry name" value="R3H_dom_sf"/>
</dbReference>
<dbReference type="InterPro" id="IPR039247">
    <property type="entry name" value="KhpB"/>
</dbReference>
<dbReference type="AlphaFoldDB" id="A0A1G2K2W2"/>
<dbReference type="PROSITE" id="PS51061">
    <property type="entry name" value="R3H"/>
    <property type="match status" value="1"/>
</dbReference>
<dbReference type="EMBL" id="MHQC01000051">
    <property type="protein sequence ID" value="OGZ93762.1"/>
    <property type="molecule type" value="Genomic_DNA"/>
</dbReference>
<name>A0A1G2K2W2_9BACT</name>
<dbReference type="InterPro" id="IPR001374">
    <property type="entry name" value="R3H_dom"/>
</dbReference>
<dbReference type="PANTHER" id="PTHR35800">
    <property type="entry name" value="PROTEIN JAG"/>
    <property type="match status" value="1"/>
</dbReference>
<organism evidence="2 3">
    <name type="scientific">Candidatus Sungbacteria bacterium RIFCSPHIGHO2_01_FULL_47_32</name>
    <dbReference type="NCBI Taxonomy" id="1802264"/>
    <lineage>
        <taxon>Bacteria</taxon>
        <taxon>Candidatus Sungiibacteriota</taxon>
    </lineage>
</organism>
<dbReference type="Gene3D" id="3.30.300.20">
    <property type="match status" value="1"/>
</dbReference>
<evidence type="ECO:0000313" key="2">
    <source>
        <dbReference type="EMBL" id="OGZ93762.1"/>
    </source>
</evidence>
<dbReference type="Proteomes" id="UP000177152">
    <property type="component" value="Unassembled WGS sequence"/>
</dbReference>
<evidence type="ECO:0000313" key="3">
    <source>
        <dbReference type="Proteomes" id="UP000177152"/>
    </source>
</evidence>
<protein>
    <recommendedName>
        <fullName evidence="1">R3H domain-containing protein</fullName>
    </recommendedName>
</protein>
<feature type="domain" description="R3H" evidence="1">
    <location>
        <begin position="82"/>
        <end position="148"/>
    </location>
</feature>
<comment type="caution">
    <text evidence="2">The sequence shown here is derived from an EMBL/GenBank/DDBJ whole genome shotgun (WGS) entry which is preliminary data.</text>
</comment>